<sequence length="107" mass="12576">MPYPNAGICFKYVPNKWYNACARRQLRTKNGRAETCGGRKTYDFATWCRHEKPCENPLPAFKLDSQKPEEQDTLGPWKLPTRCRYAEWSQDRLEVTTSLHNSPVLRR</sequence>
<keyword evidence="2" id="KW-1185">Reference proteome</keyword>
<accession>A0AAD1R8M7</accession>
<evidence type="ECO:0000313" key="1">
    <source>
        <dbReference type="EMBL" id="CAH2224603.1"/>
    </source>
</evidence>
<dbReference type="Proteomes" id="UP001295444">
    <property type="component" value="Chromosome 01"/>
</dbReference>
<organism evidence="1 2">
    <name type="scientific">Pelobates cultripes</name>
    <name type="common">Western spadefoot toad</name>
    <dbReference type="NCBI Taxonomy" id="61616"/>
    <lineage>
        <taxon>Eukaryota</taxon>
        <taxon>Metazoa</taxon>
        <taxon>Chordata</taxon>
        <taxon>Craniata</taxon>
        <taxon>Vertebrata</taxon>
        <taxon>Euteleostomi</taxon>
        <taxon>Amphibia</taxon>
        <taxon>Batrachia</taxon>
        <taxon>Anura</taxon>
        <taxon>Pelobatoidea</taxon>
        <taxon>Pelobatidae</taxon>
        <taxon>Pelobates</taxon>
    </lineage>
</organism>
<gene>
    <name evidence="1" type="ORF">PECUL_23A002812</name>
</gene>
<dbReference type="EMBL" id="OW240912">
    <property type="protein sequence ID" value="CAH2224603.1"/>
    <property type="molecule type" value="Genomic_DNA"/>
</dbReference>
<name>A0AAD1R8M7_PELCU</name>
<proteinExistence type="predicted"/>
<reference evidence="1" key="1">
    <citation type="submission" date="2022-03" db="EMBL/GenBank/DDBJ databases">
        <authorList>
            <person name="Alioto T."/>
            <person name="Alioto T."/>
            <person name="Gomez Garrido J."/>
        </authorList>
    </citation>
    <scope>NUCLEOTIDE SEQUENCE</scope>
</reference>
<evidence type="ECO:0000313" key="2">
    <source>
        <dbReference type="Proteomes" id="UP001295444"/>
    </source>
</evidence>
<protein>
    <submittedName>
        <fullName evidence="1">Uncharacterized protein</fullName>
    </submittedName>
</protein>
<dbReference type="AlphaFoldDB" id="A0AAD1R8M7"/>